<keyword evidence="1" id="KW-0472">Membrane</keyword>
<keyword evidence="1" id="KW-1133">Transmembrane helix</keyword>
<organism evidence="2">
    <name type="scientific">uncultured prokaryote</name>
    <dbReference type="NCBI Taxonomy" id="198431"/>
    <lineage>
        <taxon>unclassified sequences</taxon>
        <taxon>environmental samples</taxon>
    </lineage>
</organism>
<protein>
    <recommendedName>
        <fullName evidence="3">Smalltalk protein</fullName>
    </recommendedName>
</protein>
<sequence>MIMSEKKTLWQKIIQVAIAVLSAIAGAIGGAALS</sequence>
<dbReference type="Pfam" id="PF20096">
    <property type="entry name" value="DUF6486"/>
    <property type="match status" value="1"/>
</dbReference>
<name>A0A0H5Q2R9_9ZZZZ</name>
<reference evidence="2" key="1">
    <citation type="submission" date="2015-06" db="EMBL/GenBank/DDBJ databases">
        <authorList>
            <person name="Joergensen T."/>
        </authorList>
    </citation>
    <scope>NUCLEOTIDE SEQUENCE</scope>
    <source>
        <plasmid evidence="2">pRGFK1052</plasmid>
    </source>
</reference>
<evidence type="ECO:0000313" key="2">
    <source>
        <dbReference type="EMBL" id="CRY96306.1"/>
    </source>
</evidence>
<dbReference type="AlphaFoldDB" id="A0A0H5Q2R9"/>
<feature type="transmembrane region" description="Helical" evidence="1">
    <location>
        <begin position="12"/>
        <end position="33"/>
    </location>
</feature>
<keyword evidence="2" id="KW-0614">Plasmid</keyword>
<geneLocation type="plasmid" evidence="2">
    <name>pRGFK1052</name>
</geneLocation>
<dbReference type="InterPro" id="IPR045505">
    <property type="entry name" value="DUF6486"/>
</dbReference>
<reference evidence="2" key="2">
    <citation type="submission" date="2015-07" db="EMBL/GenBank/DDBJ databases">
        <title>Plasmids, circular viruses and viroids from rat gut.</title>
        <authorList>
            <person name="Jorgensen T.J."/>
            <person name="Hansen M.A."/>
            <person name="Xu Z."/>
            <person name="Tabak M.A."/>
            <person name="Sorensen S.J."/>
            <person name="Hansen L.H."/>
        </authorList>
    </citation>
    <scope>NUCLEOTIDE SEQUENCE</scope>
    <source>
        <plasmid evidence="2">pRGFK1052</plasmid>
    </source>
</reference>
<evidence type="ECO:0008006" key="3">
    <source>
        <dbReference type="Google" id="ProtNLM"/>
    </source>
</evidence>
<accession>A0A0H5Q2R9</accession>
<keyword evidence="1" id="KW-0812">Transmembrane</keyword>
<evidence type="ECO:0000256" key="1">
    <source>
        <dbReference type="SAM" id="Phobius"/>
    </source>
</evidence>
<dbReference type="EMBL" id="LN853633">
    <property type="protein sequence ID" value="CRY96306.1"/>
    <property type="molecule type" value="Genomic_DNA"/>
</dbReference>
<dbReference type="NCBIfam" id="NF033879">
    <property type="entry name" value="smalltalk"/>
    <property type="match status" value="1"/>
</dbReference>
<proteinExistence type="predicted"/>